<keyword evidence="2" id="KW-1185">Reference proteome</keyword>
<comment type="caution">
    <text evidence="1">The sequence shown here is derived from an EMBL/GenBank/DDBJ whole genome shotgun (WGS) entry which is preliminary data.</text>
</comment>
<reference evidence="1" key="1">
    <citation type="journal article" date="2023" name="Mol. Ecol. Resour.">
        <title>Chromosome-level genome assembly of a triploid poplar Populus alba 'Berolinensis'.</title>
        <authorList>
            <person name="Chen S."/>
            <person name="Yu Y."/>
            <person name="Wang X."/>
            <person name="Wang S."/>
            <person name="Zhang T."/>
            <person name="Zhou Y."/>
            <person name="He R."/>
            <person name="Meng N."/>
            <person name="Wang Y."/>
            <person name="Liu W."/>
            <person name="Liu Z."/>
            <person name="Liu J."/>
            <person name="Guo Q."/>
            <person name="Huang H."/>
            <person name="Sederoff R.R."/>
            <person name="Wang G."/>
            <person name="Qu G."/>
            <person name="Chen S."/>
        </authorList>
    </citation>
    <scope>NUCLEOTIDE SEQUENCE</scope>
    <source>
        <strain evidence="1">SC-2020</strain>
    </source>
</reference>
<dbReference type="Proteomes" id="UP001164929">
    <property type="component" value="Chromosome 9"/>
</dbReference>
<protein>
    <submittedName>
        <fullName evidence="1">Uncharacterized protein</fullName>
    </submittedName>
</protein>
<accession>A0AAD6MGQ3</accession>
<dbReference type="AlphaFoldDB" id="A0AAD6MGQ3"/>
<sequence>MLGGAFCCIRRRPTFVSKLLDRFSMVRILVFFFNDTSQSGTKKEKKKLFPAKNKVCSLPMFQ</sequence>
<evidence type="ECO:0000313" key="1">
    <source>
        <dbReference type="EMBL" id="KAJ6984465.1"/>
    </source>
</evidence>
<gene>
    <name evidence="1" type="ORF">NC653_022670</name>
</gene>
<dbReference type="EMBL" id="JAQIZT010000009">
    <property type="protein sequence ID" value="KAJ6984465.1"/>
    <property type="molecule type" value="Genomic_DNA"/>
</dbReference>
<proteinExistence type="predicted"/>
<evidence type="ECO:0000313" key="2">
    <source>
        <dbReference type="Proteomes" id="UP001164929"/>
    </source>
</evidence>
<organism evidence="1 2">
    <name type="scientific">Populus alba x Populus x berolinensis</name>
    <dbReference type="NCBI Taxonomy" id="444605"/>
    <lineage>
        <taxon>Eukaryota</taxon>
        <taxon>Viridiplantae</taxon>
        <taxon>Streptophyta</taxon>
        <taxon>Embryophyta</taxon>
        <taxon>Tracheophyta</taxon>
        <taxon>Spermatophyta</taxon>
        <taxon>Magnoliopsida</taxon>
        <taxon>eudicotyledons</taxon>
        <taxon>Gunneridae</taxon>
        <taxon>Pentapetalae</taxon>
        <taxon>rosids</taxon>
        <taxon>fabids</taxon>
        <taxon>Malpighiales</taxon>
        <taxon>Salicaceae</taxon>
        <taxon>Saliceae</taxon>
        <taxon>Populus</taxon>
    </lineage>
</organism>
<name>A0AAD6MGQ3_9ROSI</name>